<evidence type="ECO:0000259" key="3">
    <source>
        <dbReference type="PROSITE" id="PS51651"/>
    </source>
</evidence>
<gene>
    <name evidence="4" type="ORF">HINF_LOCUS13670</name>
</gene>
<dbReference type="PROSITE" id="PS51651">
    <property type="entry name" value="DOCKER"/>
    <property type="match status" value="1"/>
</dbReference>
<dbReference type="PANTHER" id="PTHR23317">
    <property type="entry name" value="DEDICATOR OF CYTOKINESIS DOCK"/>
    <property type="match status" value="1"/>
</dbReference>
<name>A0ABP1HHF5_9EUKA</name>
<dbReference type="Pfam" id="PF20421">
    <property type="entry name" value="DHR-2_Lobe_C"/>
    <property type="match status" value="1"/>
</dbReference>
<keyword evidence="2" id="KW-0175">Coiled coil</keyword>
<comment type="similarity">
    <text evidence="1">Belongs to the DOCK family.</text>
</comment>
<sequence>MNLGVEIPQTFLENSYLLGKYSQVISTRSQQMIQVSCFEFFKYQAQFLDFVTSFLYRDGVNFKYPMQSLMALQKIKTTKAFFNFSPQLQESIVQLFQPGRLLSSQKLMFPEDIEEEKFIQLCFTLTNPSTTYFEIYFEIQAKDNKNVRISETFCLNDQHNHAFVLQLPLELVSEQIFIVIKMFENQQFVKEIKQDLKLFTNNNYEQIKPDFVINDDSSVADDNLYNLQLKYNPFKEQEQLFTPFSPFRINVESLTFNCTFLNYFIFDKPNNKIILLSEAKLSNQLRHDLQGDYYEKIAGYEIVHCIKLLLQRDQETPEEVIDENRVPSLNLHALHCARLLIQQPQLMNLIVMQPTTQNCLFATNAETDRLMYVKELQMLPNAFEQLKKPRKQAVSKNFNNQIYFNIHSVKFQGLQGDGFCKVTCEVRNKECFYPQLIKKLEILEFTTDVVFEQSQSTMVYATNKFVGILDSSFKIEIPIDFVMDRRLSIELKVFFGNSPNSLKLLSVGQISLIDQNVKGKIPCLVKEDSIQDCNCGQATVQCSYQLDSTLLTSSIHYCNFLNSLNEYRELFDLDAEQWKTRNVQVAQDMLMHFQYFSTNAHTGDRSNFQAEQQTIQDFKHSKHLQKYIQTFPLILFTVFDILWKVCNFDDEKEKDFREKFRENAFISSDEESQVNIKKQIEKINSILNDQERVQRRQVLPLLKSRKERQLPQRRGIVSLLQAMIKLADGESKQVSPKQLMQDFQKLQLNAFKGVDVNLLTHIERSERQQIIDYTQYGLEKQLKCKAGAFNDISSLLKFGQYLNFGVQIPEEDDQTTFTQQIINHYLKTNDQFVFMFMKAITKSLFKNESLLDQGCVLVKILSNAIYRLKLDNQQLQRKQIQDFRLLTRQFLSIFSKQLQNYISSILDDQSHHLALVQLSKELSKFLLAMTELTDVDTCIECVQLFLCNLFKLNSSNTLTLKQILQQDELFEGNQKQCTVLTLKLVIVPFLSELLIHPITLTLETQFGNSLLEIAILLITSIIRAADSNSICQVVQLFQVLVLNFTQTKSRLSEATQKLLLNVVLDNVQIVKQYPCDYPQEEWQKAQRTMIVCFVFLLTPDRIKQFDKATLIKSLEILEKGAKLFSTSLMISQCSIQNAPPEMDSINVAVNVLSTFNSAEIIEDPDDNINTYIKSLKATLQALFYTKTVEQQISAVEASPVDEIEEDQKITQIKQKYAEQLNETYNILQYQVLKQIISKDRTPEIIVGVVNVMKISAETDNSQVILSIQSTLMDELFNLITVTNYKELQLICGAFFVVSSDQEVDIIKRIYWKFFEFIRNNALKFDYPTVSCQNTEQIQYFAKLQEESLLIAPTEVQPLMSQYQRELYQYVVDYYDEQKNIYFKNAQGVTLKDDAMFYQSRLSRYKRQHDIQLLYTIGNEQTKNKKIADAAHTHLLILFLQASTQSDDPLNKMIMEFVRKNEPRFLDYPPPTNPRSQLELLEQVQSLFQQAQYIYYASFFLELLIIYQKDKTKQQLKQLRDQQEKLKLELQLEKQASMKILAFYYKITLYGPGFGSEDTKTFIFSEPASCRTADFQQKITKYYAEKLQVAPKVVMTSKFEPPDKNNYIQLSSMTPFPLFSEAEKLTDPEYKFSKQLMNEIGCDFRERISPFQDATHNRIFYSSAPHFTAKDKDKAENVGRVMKFCVVQEELPGIVSKQLVVKEFQETWDPIKHNTELIKDQYVMLKTRCILQEKLKMNEIQIALQGSVMVQVNAGPLYLAKKYLKNIQLGTEAEIQTTPEQQQNLHLLLKLFTEQAGQLVKIGNEKATGDKQFIVFQASIDESYKKLHQDMSVYVQFERKEAVVAAPVKPGKPVKPVKK</sequence>
<reference evidence="4 5" key="1">
    <citation type="submission" date="2024-07" db="EMBL/GenBank/DDBJ databases">
        <authorList>
            <person name="Akdeniz Z."/>
        </authorList>
    </citation>
    <scope>NUCLEOTIDE SEQUENCE [LARGE SCALE GENOMIC DNA]</scope>
</reference>
<dbReference type="InterPro" id="IPR046773">
    <property type="entry name" value="DOCKER_Lobe_C"/>
</dbReference>
<dbReference type="InterPro" id="IPR026791">
    <property type="entry name" value="DOCK"/>
</dbReference>
<comment type="caution">
    <text evidence="4">The sequence shown here is derived from an EMBL/GenBank/DDBJ whole genome shotgun (WGS) entry which is preliminary data.</text>
</comment>
<dbReference type="Proteomes" id="UP001642409">
    <property type="component" value="Unassembled WGS sequence"/>
</dbReference>
<evidence type="ECO:0000313" key="4">
    <source>
        <dbReference type="EMBL" id="CAL5994696.1"/>
    </source>
</evidence>
<keyword evidence="5" id="KW-1185">Reference proteome</keyword>
<evidence type="ECO:0000256" key="2">
    <source>
        <dbReference type="SAM" id="Coils"/>
    </source>
</evidence>
<dbReference type="InterPro" id="IPR027357">
    <property type="entry name" value="DOCKER_dom"/>
</dbReference>
<evidence type="ECO:0000313" key="5">
    <source>
        <dbReference type="Proteomes" id="UP001642409"/>
    </source>
</evidence>
<feature type="coiled-coil region" evidence="2">
    <location>
        <begin position="1508"/>
        <end position="1535"/>
    </location>
</feature>
<dbReference type="Gene3D" id="1.20.58.740">
    <property type="match status" value="1"/>
</dbReference>
<dbReference type="EMBL" id="CAXDID020000032">
    <property type="protein sequence ID" value="CAL5994696.1"/>
    <property type="molecule type" value="Genomic_DNA"/>
</dbReference>
<feature type="domain" description="DOCKER" evidence="3">
    <location>
        <begin position="1400"/>
        <end position="1839"/>
    </location>
</feature>
<organism evidence="4 5">
    <name type="scientific">Hexamita inflata</name>
    <dbReference type="NCBI Taxonomy" id="28002"/>
    <lineage>
        <taxon>Eukaryota</taxon>
        <taxon>Metamonada</taxon>
        <taxon>Diplomonadida</taxon>
        <taxon>Hexamitidae</taxon>
        <taxon>Hexamitinae</taxon>
        <taxon>Hexamita</taxon>
    </lineage>
</organism>
<dbReference type="InterPro" id="IPR043162">
    <property type="entry name" value="DOCK_C_lobe_C"/>
</dbReference>
<protein>
    <submittedName>
        <fullName evidence="4">Dedicator_of cytokinesis protein</fullName>
    </submittedName>
</protein>
<accession>A0ABP1HHF5</accession>
<proteinExistence type="inferred from homology"/>
<dbReference type="PANTHER" id="PTHR23317:SF76">
    <property type="entry name" value="LD20667P"/>
    <property type="match status" value="1"/>
</dbReference>
<evidence type="ECO:0000256" key="1">
    <source>
        <dbReference type="PROSITE-ProRule" id="PRU00984"/>
    </source>
</evidence>